<proteinExistence type="predicted"/>
<feature type="transmembrane region" description="Helical" evidence="1">
    <location>
        <begin position="155"/>
        <end position="179"/>
    </location>
</feature>
<organism evidence="3 4">
    <name type="scientific">Maribacter chungangensis</name>
    <dbReference type="NCBI Taxonomy" id="1069117"/>
    <lineage>
        <taxon>Bacteria</taxon>
        <taxon>Pseudomonadati</taxon>
        <taxon>Bacteroidota</taxon>
        <taxon>Flavobacteriia</taxon>
        <taxon>Flavobacteriales</taxon>
        <taxon>Flavobacteriaceae</taxon>
        <taxon>Maribacter</taxon>
    </lineage>
</organism>
<dbReference type="EMBL" id="JBHTHY010000024">
    <property type="protein sequence ID" value="MFD0799486.1"/>
    <property type="molecule type" value="Genomic_DNA"/>
</dbReference>
<dbReference type="Proteomes" id="UP001597012">
    <property type="component" value="Unassembled WGS sequence"/>
</dbReference>
<feature type="transmembrane region" description="Helical" evidence="1">
    <location>
        <begin position="27"/>
        <end position="49"/>
    </location>
</feature>
<feature type="domain" description="CAAX prenyl protease 2/Lysostaphin resistance protein A-like" evidence="2">
    <location>
        <begin position="71"/>
        <end position="168"/>
    </location>
</feature>
<keyword evidence="1" id="KW-0472">Membrane</keyword>
<keyword evidence="1" id="KW-1133">Transmembrane helix</keyword>
<feature type="transmembrane region" description="Helical" evidence="1">
    <location>
        <begin position="105"/>
        <end position="123"/>
    </location>
</feature>
<keyword evidence="3" id="KW-0378">Hydrolase</keyword>
<reference evidence="4" key="1">
    <citation type="journal article" date="2019" name="Int. J. Syst. Evol. Microbiol.">
        <title>The Global Catalogue of Microorganisms (GCM) 10K type strain sequencing project: providing services to taxonomists for standard genome sequencing and annotation.</title>
        <authorList>
            <consortium name="The Broad Institute Genomics Platform"/>
            <consortium name="The Broad Institute Genome Sequencing Center for Infectious Disease"/>
            <person name="Wu L."/>
            <person name="Ma J."/>
        </authorList>
    </citation>
    <scope>NUCLEOTIDE SEQUENCE [LARGE SCALE GENOMIC DNA]</scope>
    <source>
        <strain evidence="4">CCUG 61948</strain>
    </source>
</reference>
<dbReference type="Pfam" id="PF02517">
    <property type="entry name" value="Rce1-like"/>
    <property type="match status" value="1"/>
</dbReference>
<keyword evidence="4" id="KW-1185">Reference proteome</keyword>
<feature type="transmembrane region" description="Helical" evidence="1">
    <location>
        <begin position="129"/>
        <end position="148"/>
    </location>
</feature>
<dbReference type="InterPro" id="IPR003675">
    <property type="entry name" value="Rce1/LyrA-like_dom"/>
</dbReference>
<accession>A0ABW3B9C4</accession>
<evidence type="ECO:0000313" key="4">
    <source>
        <dbReference type="Proteomes" id="UP001597012"/>
    </source>
</evidence>
<evidence type="ECO:0000259" key="2">
    <source>
        <dbReference type="Pfam" id="PF02517"/>
    </source>
</evidence>
<dbReference type="RefSeq" id="WP_379936472.1">
    <property type="nucleotide sequence ID" value="NZ_JBHTHY010000024.1"/>
</dbReference>
<evidence type="ECO:0000256" key="1">
    <source>
        <dbReference type="SAM" id="Phobius"/>
    </source>
</evidence>
<gene>
    <name evidence="3" type="ORF">ACFQZJ_18590</name>
</gene>
<dbReference type="GO" id="GO:0016787">
    <property type="term" value="F:hydrolase activity"/>
    <property type="evidence" value="ECO:0007669"/>
    <property type="project" value="UniProtKB-KW"/>
</dbReference>
<feature type="transmembrane region" description="Helical" evidence="1">
    <location>
        <begin position="69"/>
        <end position="85"/>
    </location>
</feature>
<name>A0ABW3B9C4_9FLAO</name>
<keyword evidence="1" id="KW-0812">Transmembrane</keyword>
<protein>
    <submittedName>
        <fullName evidence="3">CPBP family intramembrane glutamic endopeptidase</fullName>
        <ecNumber evidence="3">3.4.-.-</ecNumber>
    </submittedName>
</protein>
<dbReference type="EC" id="3.4.-.-" evidence="3"/>
<comment type="caution">
    <text evidence="3">The sequence shown here is derived from an EMBL/GenBank/DDBJ whole genome shotgun (WGS) entry which is preliminary data.</text>
</comment>
<sequence length="184" mass="20820">MIAAVWGFLQHPTNEKLEATSEERNTLFVRLLGTMVFLSILFGLLIGSFSELFDLDFGDHAVDELFKNYSLFTVLLLAVVLAPILEELLFRAPLTIFKNPAHFKYAYYVSILLFGVIHISNYSTIEGQYWAIPILVSPQLSAGVFLGYIRIKLGLFWSILLHAAHNLVLTAPLLVYLFLEIPLE</sequence>
<evidence type="ECO:0000313" key="3">
    <source>
        <dbReference type="EMBL" id="MFD0799486.1"/>
    </source>
</evidence>